<evidence type="ECO:0000256" key="1">
    <source>
        <dbReference type="SAM" id="SignalP"/>
    </source>
</evidence>
<name>A0ABN8N4J9_9CNID</name>
<keyword evidence="1" id="KW-0732">Signal</keyword>
<dbReference type="Proteomes" id="UP001159427">
    <property type="component" value="Unassembled WGS sequence"/>
</dbReference>
<proteinExistence type="predicted"/>
<keyword evidence="3" id="KW-1185">Reference proteome</keyword>
<reference evidence="2 3" key="1">
    <citation type="submission" date="2022-05" db="EMBL/GenBank/DDBJ databases">
        <authorList>
            <consortium name="Genoscope - CEA"/>
            <person name="William W."/>
        </authorList>
    </citation>
    <scope>NUCLEOTIDE SEQUENCE [LARGE SCALE GENOMIC DNA]</scope>
</reference>
<organism evidence="2 3">
    <name type="scientific">Porites evermanni</name>
    <dbReference type="NCBI Taxonomy" id="104178"/>
    <lineage>
        <taxon>Eukaryota</taxon>
        <taxon>Metazoa</taxon>
        <taxon>Cnidaria</taxon>
        <taxon>Anthozoa</taxon>
        <taxon>Hexacorallia</taxon>
        <taxon>Scleractinia</taxon>
        <taxon>Fungiina</taxon>
        <taxon>Poritidae</taxon>
        <taxon>Porites</taxon>
    </lineage>
</organism>
<accession>A0ABN8N4J9</accession>
<dbReference type="EMBL" id="CALNXI010000729">
    <property type="protein sequence ID" value="CAH3041341.1"/>
    <property type="molecule type" value="Genomic_DNA"/>
</dbReference>
<feature type="signal peptide" evidence="1">
    <location>
        <begin position="1"/>
        <end position="22"/>
    </location>
</feature>
<gene>
    <name evidence="2" type="ORF">PEVE_00040210</name>
</gene>
<sequence length="100" mass="11602">MESQSWFLCLILSFGLVVLSDAQRPPYIPPPEFGRKRNAEDILQENVLSADEDRPSYIPPVEFGRKREINRRLLVITLTWDKAKQEKLTNGRTEGTERET</sequence>
<protein>
    <submittedName>
        <fullName evidence="2">Uncharacterized protein</fullName>
    </submittedName>
</protein>
<feature type="chain" id="PRO_5046767628" evidence="1">
    <location>
        <begin position="23"/>
        <end position="100"/>
    </location>
</feature>
<comment type="caution">
    <text evidence="2">The sequence shown here is derived from an EMBL/GenBank/DDBJ whole genome shotgun (WGS) entry which is preliminary data.</text>
</comment>
<evidence type="ECO:0000313" key="2">
    <source>
        <dbReference type="EMBL" id="CAH3041341.1"/>
    </source>
</evidence>
<evidence type="ECO:0000313" key="3">
    <source>
        <dbReference type="Proteomes" id="UP001159427"/>
    </source>
</evidence>
<feature type="non-terminal residue" evidence="2">
    <location>
        <position position="100"/>
    </location>
</feature>